<keyword evidence="4" id="KW-1185">Reference proteome</keyword>
<dbReference type="Pfam" id="PF05170">
    <property type="entry name" value="AsmA"/>
    <property type="match status" value="1"/>
</dbReference>
<gene>
    <name evidence="3" type="ORF">GCM10007383_26220</name>
</gene>
<evidence type="ECO:0000313" key="4">
    <source>
        <dbReference type="Proteomes" id="UP000634668"/>
    </source>
</evidence>
<name>A0A918J138_9FLAO</name>
<dbReference type="PANTHER" id="PTHR30441:SF8">
    <property type="entry name" value="DUF748 DOMAIN-CONTAINING PROTEIN"/>
    <property type="match status" value="1"/>
</dbReference>
<feature type="region of interest" description="Disordered" evidence="1">
    <location>
        <begin position="863"/>
        <end position="892"/>
    </location>
</feature>
<dbReference type="EMBL" id="BMWP01000018">
    <property type="protein sequence ID" value="GGW40173.1"/>
    <property type="molecule type" value="Genomic_DNA"/>
</dbReference>
<reference evidence="3" key="1">
    <citation type="journal article" date="2014" name="Int. J. Syst. Evol. Microbiol.">
        <title>Complete genome sequence of Corynebacterium casei LMG S-19264T (=DSM 44701T), isolated from a smear-ripened cheese.</title>
        <authorList>
            <consortium name="US DOE Joint Genome Institute (JGI-PGF)"/>
            <person name="Walter F."/>
            <person name="Albersmeier A."/>
            <person name="Kalinowski J."/>
            <person name="Ruckert C."/>
        </authorList>
    </citation>
    <scope>NUCLEOTIDE SEQUENCE</scope>
    <source>
        <strain evidence="3">KCTC 12113</strain>
    </source>
</reference>
<dbReference type="GO" id="GO:0005886">
    <property type="term" value="C:plasma membrane"/>
    <property type="evidence" value="ECO:0007669"/>
    <property type="project" value="TreeGrafter"/>
</dbReference>
<feature type="domain" description="AsmA" evidence="2">
    <location>
        <begin position="8"/>
        <end position="173"/>
    </location>
</feature>
<proteinExistence type="predicted"/>
<dbReference type="GO" id="GO:0090313">
    <property type="term" value="P:regulation of protein targeting to membrane"/>
    <property type="evidence" value="ECO:0007669"/>
    <property type="project" value="TreeGrafter"/>
</dbReference>
<dbReference type="PANTHER" id="PTHR30441">
    <property type="entry name" value="DUF748 DOMAIN-CONTAINING PROTEIN"/>
    <property type="match status" value="1"/>
</dbReference>
<dbReference type="RefSeq" id="WP_026813725.1">
    <property type="nucleotide sequence ID" value="NZ_BMWP01000018.1"/>
</dbReference>
<evidence type="ECO:0000313" key="3">
    <source>
        <dbReference type="EMBL" id="GGW40173.1"/>
    </source>
</evidence>
<evidence type="ECO:0000256" key="1">
    <source>
        <dbReference type="SAM" id="MobiDB-lite"/>
    </source>
</evidence>
<accession>A0A918J138</accession>
<comment type="caution">
    <text evidence="3">The sequence shown here is derived from an EMBL/GenBank/DDBJ whole genome shotgun (WGS) entry which is preliminary data.</text>
</comment>
<sequence length="918" mass="100532">MKNKVLKIIGGFLLVVVLLLIATPFFLKGKIADIIRNKVNNSINASFDFSDADLTLFSSFPYARVTMKDITLINRAPFEGDTLFAAKGVSLNMSVKELLKDASEPIILKSLKVDGGRLNIKVDKEENANYDITLADDGDQEVVSTDSSGEFTLSLESYEINDAIINYGDASSGIYLTIDEMDHKGKGDLSLDTSELDTETSGRVSFMMDSTQYLNRNPVKLKALIGVDLNESKYTFLKNEALVNQLPLVFEGFVKLNEDNQEVAISFKTPSSDFKNFLAVIPEVYSKNIENVTTTGNFTVAGEFKGIVDDLHIPKFKIDINSDNASFKYPDLPKSVRNVFIDTEISNTTGITEDTFVDIRRLSFMIDEDKFNMVAKIRDLMGNTKVDAQMDGRMNLANISKAYPVPSGMDLKGILNADIATAFDMASIERKEYEKTKTKGTMQLKDFEYKSDEIPNPIILQSTAVSFNPTTVSLTELKGKTGSTDFDATGTIDNLLGFMFNNEKVEGRFNLHSNTFSIADFMVPDTDEVSKDGGKSTSNSPAPSAEKIKIPSFLDCIINASANTVVYDNLRLKDVKGTLAIKDEKATLSNMSSSLFNGKLALNGEVSTKGETPTFAMDLGMSNFSIAETFNGLEMFRTLAPIAKVLHGAMNTEVHISGNLKDDFTPNLLTITGNILAELMTSKIDAKDAPLLSALDSKLNFLDLENLNLKDLKTDLNFENGVVKVKPFTINYKDFAIDVAGSHSFDETLNYMATIQVPAKYLGKDINQLLTRINESSLEELTIPVTANIGGLYNNPKITTDLTTGVKNITAQLVEIEKQKLINKGKDKAKDVIGDILAKNQKATDSTKKENAEKVKDVLGGLFGGGAKQTDSVSKKDSVGTGSKEAQKEAQKDAAKKILGGIFGKKKEAEETKKDSVN</sequence>
<reference evidence="3" key="2">
    <citation type="submission" date="2020-09" db="EMBL/GenBank/DDBJ databases">
        <authorList>
            <person name="Sun Q."/>
            <person name="Kim S."/>
        </authorList>
    </citation>
    <scope>NUCLEOTIDE SEQUENCE</scope>
    <source>
        <strain evidence="3">KCTC 12113</strain>
    </source>
</reference>
<dbReference type="Proteomes" id="UP000634668">
    <property type="component" value="Unassembled WGS sequence"/>
</dbReference>
<dbReference type="InterPro" id="IPR007844">
    <property type="entry name" value="AsmA"/>
</dbReference>
<dbReference type="AlphaFoldDB" id="A0A918J138"/>
<evidence type="ECO:0000259" key="2">
    <source>
        <dbReference type="Pfam" id="PF05170"/>
    </source>
</evidence>
<dbReference type="InterPro" id="IPR052894">
    <property type="entry name" value="AsmA-related"/>
</dbReference>
<organism evidence="3 4">
    <name type="scientific">Arenibacter certesii</name>
    <dbReference type="NCBI Taxonomy" id="228955"/>
    <lineage>
        <taxon>Bacteria</taxon>
        <taxon>Pseudomonadati</taxon>
        <taxon>Bacteroidota</taxon>
        <taxon>Flavobacteriia</taxon>
        <taxon>Flavobacteriales</taxon>
        <taxon>Flavobacteriaceae</taxon>
        <taxon>Arenibacter</taxon>
    </lineage>
</organism>
<protein>
    <recommendedName>
        <fullName evidence="2">AsmA domain-containing protein</fullName>
    </recommendedName>
</protein>